<sequence>MDSYKVIVWGTGMVGQYALRYLLPRPDLTLVGVKCYHDAKVDKDAANLANGEHAATGITATNDREAILAMDADVCIFVPFDALTDPSVEGTPSSAWVPDLLDLLRSGKNVVTSILSISHWRHLKNGEAFKAGVEAACQEGGSSLYVGGIDPGFVPDALGYISSCIVSEITSIDTWEVLDYGSYEILPAMRMLGFGSRPEDMSADGIETLRTCWGGCPHIMADAFGVTLDDVRVDVDVALAKEAYVSDSGLEIGEGTIEAIKFRVAGVRNGKDLFAVNHVTRMGQQSGPDFYRIGHDGGYGIDIKGFPPVKADFPFGLEGGTGKGWSDAMVMTSSRLVNAIESITLAEPGWRLFTEMPRQGGRFALKDA</sequence>
<evidence type="ECO:0000313" key="1">
    <source>
        <dbReference type="EMBL" id="MWV27771.1"/>
    </source>
</evidence>
<dbReference type="RefSeq" id="WP_160485449.1">
    <property type="nucleotide sequence ID" value="NZ_WUBR01000002.1"/>
</dbReference>
<reference evidence="1 2" key="2">
    <citation type="submission" date="2020-02" db="EMBL/GenBank/DDBJ databases">
        <title>Erythrobacter dongmakensis sp. nov., isolated from a tidal mudflat.</title>
        <authorList>
            <person name="Kim I.S."/>
        </authorList>
    </citation>
    <scope>NUCLEOTIDE SEQUENCE [LARGE SCALE GENOMIC DNA]</scope>
    <source>
        <strain evidence="1 2">GH3-10</strain>
    </source>
</reference>
<evidence type="ECO:0000313" key="2">
    <source>
        <dbReference type="Proteomes" id="UP000461409"/>
    </source>
</evidence>
<proteinExistence type="predicted"/>
<dbReference type="CDD" id="cd24146">
    <property type="entry name" value="nat-AmDH_N_like"/>
    <property type="match status" value="1"/>
</dbReference>
<dbReference type="Gene3D" id="3.40.50.720">
    <property type="entry name" value="NAD(P)-binding Rossmann-like Domain"/>
    <property type="match status" value="1"/>
</dbReference>
<accession>A0A844XBA5</accession>
<evidence type="ECO:0008006" key="3">
    <source>
        <dbReference type="Google" id="ProtNLM"/>
    </source>
</evidence>
<organism evidence="1 2">
    <name type="scientific">Aurantiacibacter rhizosphaerae</name>
    <dbReference type="NCBI Taxonomy" id="2691582"/>
    <lineage>
        <taxon>Bacteria</taxon>
        <taxon>Pseudomonadati</taxon>
        <taxon>Pseudomonadota</taxon>
        <taxon>Alphaproteobacteria</taxon>
        <taxon>Sphingomonadales</taxon>
        <taxon>Erythrobacteraceae</taxon>
        <taxon>Aurantiacibacter</taxon>
    </lineage>
</organism>
<reference evidence="1 2" key="1">
    <citation type="submission" date="2019-12" db="EMBL/GenBank/DDBJ databases">
        <authorList>
            <person name="Lee S.D."/>
        </authorList>
    </citation>
    <scope>NUCLEOTIDE SEQUENCE [LARGE SCALE GENOMIC DNA]</scope>
    <source>
        <strain evidence="1 2">GH3-10</strain>
    </source>
</reference>
<dbReference type="EMBL" id="WUBR01000002">
    <property type="protein sequence ID" value="MWV27771.1"/>
    <property type="molecule type" value="Genomic_DNA"/>
</dbReference>
<dbReference type="SUPFAM" id="SSF51735">
    <property type="entry name" value="NAD(P)-binding Rossmann-fold domains"/>
    <property type="match status" value="1"/>
</dbReference>
<gene>
    <name evidence="1" type="ORF">GRF63_07615</name>
</gene>
<dbReference type="AlphaFoldDB" id="A0A844XBA5"/>
<dbReference type="InterPro" id="IPR036291">
    <property type="entry name" value="NAD(P)-bd_dom_sf"/>
</dbReference>
<comment type="caution">
    <text evidence="1">The sequence shown here is derived from an EMBL/GenBank/DDBJ whole genome shotgun (WGS) entry which is preliminary data.</text>
</comment>
<dbReference type="Proteomes" id="UP000461409">
    <property type="component" value="Unassembled WGS sequence"/>
</dbReference>
<keyword evidence="2" id="KW-1185">Reference proteome</keyword>
<name>A0A844XBA5_9SPHN</name>
<protein>
    <recommendedName>
        <fullName evidence="3">Dihydrodipicolinate reductase</fullName>
    </recommendedName>
</protein>